<reference evidence="2" key="1">
    <citation type="submission" date="2022-01" db="EMBL/GenBank/DDBJ databases">
        <authorList>
            <person name="Braso-Vives M."/>
        </authorList>
    </citation>
    <scope>NUCLEOTIDE SEQUENCE</scope>
</reference>
<name>A0A8K0ADP6_BRALA</name>
<evidence type="ECO:0000313" key="3">
    <source>
        <dbReference type="Proteomes" id="UP000838412"/>
    </source>
</evidence>
<gene>
    <name evidence="2" type="primary">Hypp4954</name>
    <name evidence="2" type="ORF">BLAG_LOCUS24373</name>
</gene>
<dbReference type="Proteomes" id="UP000838412">
    <property type="component" value="Chromosome 8"/>
</dbReference>
<evidence type="ECO:0000256" key="1">
    <source>
        <dbReference type="SAM" id="MobiDB-lite"/>
    </source>
</evidence>
<dbReference type="AlphaFoldDB" id="A0A8K0ADP6"/>
<organism evidence="2 3">
    <name type="scientific">Branchiostoma lanceolatum</name>
    <name type="common">Common lancelet</name>
    <name type="synonym">Amphioxus lanceolatum</name>
    <dbReference type="NCBI Taxonomy" id="7740"/>
    <lineage>
        <taxon>Eukaryota</taxon>
        <taxon>Metazoa</taxon>
        <taxon>Chordata</taxon>
        <taxon>Cephalochordata</taxon>
        <taxon>Leptocardii</taxon>
        <taxon>Amphioxiformes</taxon>
        <taxon>Branchiostomatidae</taxon>
        <taxon>Branchiostoma</taxon>
    </lineage>
</organism>
<feature type="compositionally biased region" description="Basic and acidic residues" evidence="1">
    <location>
        <begin position="184"/>
        <end position="193"/>
    </location>
</feature>
<feature type="region of interest" description="Disordered" evidence="1">
    <location>
        <begin position="97"/>
        <end position="193"/>
    </location>
</feature>
<sequence length="193" mass="21042">MQVELLTFCLHTGTVHYLCRLVVAVSTLLWLQAGTVHCLSRGEVAALRAAAVGKGRFYISAGSGPYHVVTGNGVPTHAMGRSLWLWSGFRRTPPIYQRTDVIDPQTPTATLARGPTRRRPANSRGNSRERTDSSSTRKLPRQLSREDRLVVDPKTPAATLAGFPVATPARGPTRPRLANSCGNSRERTEQGVM</sequence>
<accession>A0A8K0ADP6</accession>
<evidence type="ECO:0000313" key="2">
    <source>
        <dbReference type="EMBL" id="CAH1272839.1"/>
    </source>
</evidence>
<keyword evidence="3" id="KW-1185">Reference proteome</keyword>
<proteinExistence type="predicted"/>
<dbReference type="EMBL" id="OV696693">
    <property type="protein sequence ID" value="CAH1272839.1"/>
    <property type="molecule type" value="Genomic_DNA"/>
</dbReference>
<protein>
    <submittedName>
        <fullName evidence="2">Hypp4954 protein</fullName>
    </submittedName>
</protein>